<organism evidence="2 3">
    <name type="scientific">Hepatospora eriocheir</name>
    <dbReference type="NCBI Taxonomy" id="1081669"/>
    <lineage>
        <taxon>Eukaryota</taxon>
        <taxon>Fungi</taxon>
        <taxon>Fungi incertae sedis</taxon>
        <taxon>Microsporidia</taxon>
        <taxon>Hepatosporidae</taxon>
        <taxon>Hepatospora</taxon>
    </lineage>
</organism>
<dbReference type="AlphaFoldDB" id="A0A1X0QK58"/>
<keyword evidence="1" id="KW-0812">Transmembrane</keyword>
<dbReference type="EMBL" id="LTAI01000056">
    <property type="protein sequence ID" value="ORE00162.1"/>
    <property type="molecule type" value="Genomic_DNA"/>
</dbReference>
<proteinExistence type="predicted"/>
<name>A0A1X0QK58_9MICR</name>
<reference evidence="2 3" key="1">
    <citation type="journal article" date="2017" name="Environ. Microbiol.">
        <title>Decay of the glycolytic pathway and adaptation to intranuclear parasitism within Enterocytozoonidae microsporidia.</title>
        <authorList>
            <person name="Wiredu Boakye D."/>
            <person name="Jaroenlak P."/>
            <person name="Prachumwat A."/>
            <person name="Williams T.A."/>
            <person name="Bateman K.S."/>
            <person name="Itsathitphaisarn O."/>
            <person name="Sritunyalucksana K."/>
            <person name="Paszkiewicz K.H."/>
            <person name="Moore K.A."/>
            <person name="Stentiford G.D."/>
            <person name="Williams B.A."/>
        </authorList>
    </citation>
    <scope>NUCLEOTIDE SEQUENCE [LARGE SCALE GENOMIC DNA]</scope>
    <source>
        <strain evidence="3">canceri</strain>
    </source>
</reference>
<sequence length="263" mass="31182">MKLLSKIIREVLKQFYNIFFLESRIIIITINNISNYFIKDKKIEPFKIVYILLFVTIIFCIVIGLFASNNRIRGIAISITGGFLIYELLILILVLFENLQKDHEEQETERFVDNFINVIKINALRKKKYFVVYTILNSIFNILDNTSEDSILKFSSPCIELSIYIIIFIFSNRLISIDRTLVFLVLTIMSLKTCFESFFNKKEIVYTVFFKITKYDILYLITYTILFILSSYVSKACSRYFSQVNFICFLQYYSKPSYFIHLL</sequence>
<evidence type="ECO:0000313" key="2">
    <source>
        <dbReference type="EMBL" id="ORE00162.1"/>
    </source>
</evidence>
<feature type="transmembrane region" description="Helical" evidence="1">
    <location>
        <begin position="74"/>
        <end position="96"/>
    </location>
</feature>
<accession>A0A1X0QK58</accession>
<comment type="caution">
    <text evidence="2">The sequence shown here is derived from an EMBL/GenBank/DDBJ whole genome shotgun (WGS) entry which is preliminary data.</text>
</comment>
<gene>
    <name evidence="2" type="ORF">A0H76_2096</name>
</gene>
<feature type="transmembrane region" description="Helical" evidence="1">
    <location>
        <begin position="181"/>
        <end position="200"/>
    </location>
</feature>
<evidence type="ECO:0000256" key="1">
    <source>
        <dbReference type="SAM" id="Phobius"/>
    </source>
</evidence>
<keyword evidence="1" id="KW-1133">Transmembrane helix</keyword>
<feature type="transmembrane region" description="Helical" evidence="1">
    <location>
        <begin position="48"/>
        <end position="68"/>
    </location>
</feature>
<keyword evidence="1" id="KW-0472">Membrane</keyword>
<dbReference type="Proteomes" id="UP000192501">
    <property type="component" value="Unassembled WGS sequence"/>
</dbReference>
<protein>
    <submittedName>
        <fullName evidence="2">Uncharacterized protein</fullName>
    </submittedName>
</protein>
<dbReference type="VEuPathDB" id="MicrosporidiaDB:HERIO_1397"/>
<feature type="transmembrane region" description="Helical" evidence="1">
    <location>
        <begin position="212"/>
        <end position="233"/>
    </location>
</feature>
<feature type="transmembrane region" description="Helical" evidence="1">
    <location>
        <begin position="151"/>
        <end position="169"/>
    </location>
</feature>
<evidence type="ECO:0000313" key="3">
    <source>
        <dbReference type="Proteomes" id="UP000192501"/>
    </source>
</evidence>
<dbReference type="VEuPathDB" id="MicrosporidiaDB:A0H76_2096"/>